<evidence type="ECO:0000313" key="1">
    <source>
        <dbReference type="EMBL" id="SHD76525.1"/>
    </source>
</evidence>
<gene>
    <name evidence="1" type="ORF">CUESP1_1152</name>
    <name evidence="2" type="ORF">CUESP1_1601</name>
    <name evidence="3" type="ORF">CUESP1_2907</name>
    <name evidence="4" type="ORF">CUESP1_3191</name>
    <name evidence="5" type="ORF">CUESP1_3374</name>
</gene>
<name>A0A1M4PSQ7_9FIRM</name>
<dbReference type="AlphaFoldDB" id="A0A1M4PSQ7"/>
<evidence type="ECO:0000313" key="3">
    <source>
        <dbReference type="EMBL" id="SHD78236.1"/>
    </source>
</evidence>
<evidence type="ECO:0000313" key="5">
    <source>
        <dbReference type="EMBL" id="SHD78695.1"/>
    </source>
</evidence>
<keyword evidence="6" id="KW-1185">Reference proteome</keyword>
<evidence type="ECO:0000313" key="2">
    <source>
        <dbReference type="EMBL" id="SHD76965.1"/>
    </source>
</evidence>
<dbReference type="Proteomes" id="UP000245423">
    <property type="component" value="Chromosome 1"/>
</dbReference>
<evidence type="ECO:0000313" key="6">
    <source>
        <dbReference type="Proteomes" id="UP000245423"/>
    </source>
</evidence>
<dbReference type="EMBL" id="LT669839">
    <property type="protein sequence ID" value="SHD78236.1"/>
    <property type="molecule type" value="Genomic_DNA"/>
</dbReference>
<evidence type="ECO:0000313" key="4">
    <source>
        <dbReference type="EMBL" id="SHD78517.1"/>
    </source>
</evidence>
<proteinExistence type="predicted"/>
<reference evidence="4 6" key="1">
    <citation type="submission" date="2016-11" db="EMBL/GenBank/DDBJ databases">
        <authorList>
            <person name="Manzoor S."/>
        </authorList>
    </citation>
    <scope>NUCLEOTIDE SEQUENCE [LARGE SCALE GENOMIC DNA]</scope>
    <source>
        <strain evidence="4">Clostridium ultunense strain Esp</strain>
    </source>
</reference>
<dbReference type="EMBL" id="LT669839">
    <property type="protein sequence ID" value="SHD78695.1"/>
    <property type="molecule type" value="Genomic_DNA"/>
</dbReference>
<dbReference type="EMBL" id="LT669839">
    <property type="protein sequence ID" value="SHD76965.1"/>
    <property type="molecule type" value="Genomic_DNA"/>
</dbReference>
<dbReference type="EMBL" id="LT669839">
    <property type="protein sequence ID" value="SHD78517.1"/>
    <property type="molecule type" value="Genomic_DNA"/>
</dbReference>
<organism evidence="4 6">
    <name type="scientific">[Clostridium] ultunense Esp</name>
    <dbReference type="NCBI Taxonomy" id="1288971"/>
    <lineage>
        <taxon>Bacteria</taxon>
        <taxon>Bacillati</taxon>
        <taxon>Bacillota</taxon>
        <taxon>Tissierellia</taxon>
        <taxon>Tissierellales</taxon>
        <taxon>Tepidimicrobiaceae</taxon>
        <taxon>Schnuerera</taxon>
    </lineage>
</organism>
<protein>
    <submittedName>
        <fullName evidence="4">Uncharacterized protein</fullName>
    </submittedName>
</protein>
<dbReference type="EMBL" id="LT669839">
    <property type="protein sequence ID" value="SHD76525.1"/>
    <property type="molecule type" value="Genomic_DNA"/>
</dbReference>
<accession>A0A1M4PSQ7</accession>
<sequence>MPNFSYNIAKKKRKHEKEKKNYKYKIMTPKIDFVVKSVTKWSAF</sequence>